<keyword evidence="2 3" id="KW-0560">Oxidoreductase</keyword>
<dbReference type="InterPro" id="IPR036291">
    <property type="entry name" value="NAD(P)-bd_dom_sf"/>
</dbReference>
<feature type="site" description="Important for catalysis" evidence="6">
    <location>
        <position position="150"/>
    </location>
</feature>
<dbReference type="Pfam" id="PF02812">
    <property type="entry name" value="ELFV_dehydrog_N"/>
    <property type="match status" value="1"/>
</dbReference>
<evidence type="ECO:0000256" key="3">
    <source>
        <dbReference type="PIRNR" id="PIRNR000185"/>
    </source>
</evidence>
<evidence type="ECO:0000259" key="8">
    <source>
        <dbReference type="SMART" id="SM00839"/>
    </source>
</evidence>
<evidence type="ECO:0000313" key="9">
    <source>
        <dbReference type="EMBL" id="ANE50262.1"/>
    </source>
</evidence>
<reference evidence="10" key="1">
    <citation type="submission" date="2015-01" db="EMBL/GenBank/DDBJ databases">
        <title>Flavisolibacter sp./LCS9/ whole genome sequencing.</title>
        <authorList>
            <person name="Kim M.K."/>
            <person name="Srinivasan S."/>
            <person name="Lee J.-J."/>
        </authorList>
    </citation>
    <scope>NUCLEOTIDE SEQUENCE [LARGE SCALE GENOMIC DNA]</scope>
    <source>
        <strain evidence="10">LCS9</strain>
    </source>
</reference>
<dbReference type="Gene3D" id="3.40.50.720">
    <property type="entry name" value="NAD(P)-binding Rossmann-like Domain"/>
    <property type="match status" value="1"/>
</dbReference>
<dbReference type="InterPro" id="IPR014362">
    <property type="entry name" value="Glu_DH"/>
</dbReference>
<protein>
    <recommendedName>
        <fullName evidence="3">Glutamate dehydrogenase</fullName>
    </recommendedName>
</protein>
<evidence type="ECO:0000256" key="2">
    <source>
        <dbReference type="ARBA" id="ARBA00023002"/>
    </source>
</evidence>
<keyword evidence="5" id="KW-0547">Nucleotide-binding</keyword>
<feature type="active site" description="Proton donor" evidence="4">
    <location>
        <position position="108"/>
    </location>
</feature>
<dbReference type="PROSITE" id="PS00074">
    <property type="entry name" value="GLFV_DEHYDROGENASE"/>
    <property type="match status" value="1"/>
</dbReference>
<dbReference type="SUPFAM" id="SSF51735">
    <property type="entry name" value="NAD(P)-binding Rossmann-fold domains"/>
    <property type="match status" value="1"/>
</dbReference>
<dbReference type="SUPFAM" id="SSF53223">
    <property type="entry name" value="Aminoacid dehydrogenase-like, N-terminal domain"/>
    <property type="match status" value="1"/>
</dbReference>
<dbReference type="Proteomes" id="UP000077177">
    <property type="component" value="Chromosome"/>
</dbReference>
<feature type="binding site" evidence="5">
    <location>
        <position position="365"/>
    </location>
    <ligand>
        <name>substrate</name>
    </ligand>
</feature>
<keyword evidence="5" id="KW-0520">NAD</keyword>
<dbReference type="PATRIC" id="fig|1492898.3.peg.1481"/>
<dbReference type="CDD" id="cd01076">
    <property type="entry name" value="NAD_bind_1_Glu_DH"/>
    <property type="match status" value="1"/>
</dbReference>
<dbReference type="InterPro" id="IPR046346">
    <property type="entry name" value="Aminoacid_DH-like_N_sf"/>
</dbReference>
<feature type="domain" description="Glutamate/phenylalanine/leucine/valine/L-tryptophan dehydrogenase C-terminal" evidence="8">
    <location>
        <begin position="189"/>
        <end position="471"/>
    </location>
</feature>
<name>A0A172TTD7_9BACT</name>
<dbReference type="PANTHER" id="PTHR11606:SF13">
    <property type="entry name" value="GLUTAMATE DEHYDROGENASE 1, MITOCHONDRIAL"/>
    <property type="match status" value="1"/>
</dbReference>
<feature type="binding site" evidence="5">
    <location>
        <position position="196"/>
    </location>
    <ligand>
        <name>NAD(+)</name>
        <dbReference type="ChEBI" id="CHEBI:57540"/>
    </ligand>
</feature>
<comment type="similarity">
    <text evidence="1 3 7">Belongs to the Glu/Leu/Phe/Val dehydrogenases family.</text>
</comment>
<dbReference type="InterPro" id="IPR006096">
    <property type="entry name" value="Glu/Leu/Phe/Val/Trp_DH_C"/>
</dbReference>
<dbReference type="KEGG" id="fla:SY85_06870"/>
<dbReference type="PRINTS" id="PR00082">
    <property type="entry name" value="GLFDHDRGNASE"/>
</dbReference>
<keyword evidence="10" id="KW-1185">Reference proteome</keyword>
<evidence type="ECO:0000256" key="7">
    <source>
        <dbReference type="RuleBase" id="RU004417"/>
    </source>
</evidence>
<sequence length="474" mass="52398">MSANTDYSFFQSVIKSFDKAAKFTKWDPGVLEQIKECNSVYQMKFPVRMDDGRIEVIEAYRVQHSHHKTPCKGGIRFAAEVNQDEVMALAALMTYKCAIVNVPFGGGKGGLKISPKKYSVYELEKITRRYTAELVKKNFIGPGTDVPAPDYGTGEREMAWIVDTYQSLRPGEIDAAGCVTGKPVTQGGVRGRREATGLGIFYGIREVCSMPDVMGKLGLTTGLEGKRIIVQGLGNVGYHAAKFFQNAGAKIVALAEYEGAIYNDDKGLDVDAVFQHRKMTGSILNFDGATNFAKNTDALEYDCDILIPAALENVINGENAPRIKAKVIGEGANGPLTPEADEHFITKGTLVVPDMYLNAGGVTVSYFEWLKNLSHVRYGRMEKRFTENMNNHIVGQIEELTGKKVIDREREFIIHGPDEVDLVYSGLEETMITATREIMDEWKRNPQIPDMRTAAFVVAINKVGTSYAELGIFP</sequence>
<dbReference type="GO" id="GO:0006538">
    <property type="term" value="P:L-glutamate catabolic process"/>
    <property type="evidence" value="ECO:0007669"/>
    <property type="project" value="TreeGrafter"/>
</dbReference>
<dbReference type="Pfam" id="PF00208">
    <property type="entry name" value="ELFV_dehydrog"/>
    <property type="match status" value="1"/>
</dbReference>
<dbReference type="InterPro" id="IPR006095">
    <property type="entry name" value="Glu/Leu/Phe/Val/Trp_DH"/>
</dbReference>
<organism evidence="9 10">
    <name type="scientific">Flavisolibacter tropicus</name>
    <dbReference type="NCBI Taxonomy" id="1492898"/>
    <lineage>
        <taxon>Bacteria</taxon>
        <taxon>Pseudomonadati</taxon>
        <taxon>Bacteroidota</taxon>
        <taxon>Chitinophagia</taxon>
        <taxon>Chitinophagales</taxon>
        <taxon>Chitinophagaceae</taxon>
        <taxon>Flavisolibacter</taxon>
    </lineage>
</organism>
<evidence type="ECO:0000256" key="6">
    <source>
        <dbReference type="PIRSR" id="PIRSR000185-3"/>
    </source>
</evidence>
<dbReference type="FunFam" id="3.40.50.720:FF:000100">
    <property type="entry name" value="Glutamate dehydrogenase 1, mitochondrial"/>
    <property type="match status" value="1"/>
</dbReference>
<dbReference type="InterPro" id="IPR033524">
    <property type="entry name" value="Glu/Leu/Phe/Val_DH_AS"/>
</dbReference>
<proteinExistence type="inferred from homology"/>
<accession>A0A172TTD7</accession>
<dbReference type="AlphaFoldDB" id="A0A172TTD7"/>
<evidence type="ECO:0000313" key="10">
    <source>
        <dbReference type="Proteomes" id="UP000077177"/>
    </source>
</evidence>
<evidence type="ECO:0000256" key="5">
    <source>
        <dbReference type="PIRSR" id="PIRSR000185-2"/>
    </source>
</evidence>
<dbReference type="InterPro" id="IPR033922">
    <property type="entry name" value="NAD_bind_Glu_DH"/>
</dbReference>
<dbReference type="EMBL" id="CP011390">
    <property type="protein sequence ID" value="ANE50262.1"/>
    <property type="molecule type" value="Genomic_DNA"/>
</dbReference>
<dbReference type="GO" id="GO:0004352">
    <property type="term" value="F:glutamate dehydrogenase (NAD+) activity"/>
    <property type="evidence" value="ECO:0007669"/>
    <property type="project" value="TreeGrafter"/>
</dbReference>
<dbReference type="Gene3D" id="3.40.50.10860">
    <property type="entry name" value="Leucine Dehydrogenase, chain A, domain 1"/>
    <property type="match status" value="1"/>
</dbReference>
<dbReference type="PIRSF" id="PIRSF000185">
    <property type="entry name" value="Glu_DH"/>
    <property type="match status" value="1"/>
</dbReference>
<gene>
    <name evidence="9" type="ORF">SY85_06870</name>
</gene>
<reference evidence="9 10" key="2">
    <citation type="journal article" date="2016" name="Int. J. Syst. Evol. Microbiol.">
        <title>Flavisolibacter tropicus sp. nov., isolated from tropical soil.</title>
        <authorList>
            <person name="Lee J.J."/>
            <person name="Kang M.S."/>
            <person name="Kim G.S."/>
            <person name="Lee C.S."/>
            <person name="Lim S."/>
            <person name="Lee J."/>
            <person name="Roh S.H."/>
            <person name="Kang H."/>
            <person name="Ha J.M."/>
            <person name="Bae S."/>
            <person name="Jung H.Y."/>
            <person name="Kim M.K."/>
        </authorList>
    </citation>
    <scope>NUCLEOTIDE SEQUENCE [LARGE SCALE GENOMIC DNA]</scope>
    <source>
        <strain evidence="9 10">LCS9</strain>
    </source>
</reference>
<dbReference type="OrthoDB" id="9803297at2"/>
<evidence type="ECO:0000256" key="1">
    <source>
        <dbReference type="ARBA" id="ARBA00006382"/>
    </source>
</evidence>
<feature type="binding site" evidence="5">
    <location>
        <position position="72"/>
    </location>
    <ligand>
        <name>substrate</name>
    </ligand>
</feature>
<dbReference type="PANTHER" id="PTHR11606">
    <property type="entry name" value="GLUTAMATE DEHYDROGENASE"/>
    <property type="match status" value="1"/>
</dbReference>
<dbReference type="SMART" id="SM00839">
    <property type="entry name" value="ELFV_dehydrog"/>
    <property type="match status" value="1"/>
</dbReference>
<dbReference type="RefSeq" id="WP_066402802.1">
    <property type="nucleotide sequence ID" value="NZ_CP011390.1"/>
</dbReference>
<feature type="binding site" evidence="5">
    <location>
        <position position="96"/>
    </location>
    <ligand>
        <name>substrate</name>
    </ligand>
</feature>
<evidence type="ECO:0000256" key="4">
    <source>
        <dbReference type="PIRSR" id="PIRSR000185-1"/>
    </source>
</evidence>
<dbReference type="STRING" id="1492898.SY85_06870"/>
<dbReference type="GO" id="GO:0000166">
    <property type="term" value="F:nucleotide binding"/>
    <property type="evidence" value="ECO:0007669"/>
    <property type="project" value="UniProtKB-KW"/>
</dbReference>
<dbReference type="InterPro" id="IPR006097">
    <property type="entry name" value="Glu/Leu/Phe/Val/Trp_DH_dimer"/>
</dbReference>
<feature type="binding site" evidence="5">
    <location>
        <position position="235"/>
    </location>
    <ligand>
        <name>NAD(+)</name>
        <dbReference type="ChEBI" id="CHEBI:57540"/>
    </ligand>
</feature>